<dbReference type="AlphaFoldDB" id="D2U4J3"/>
<organism evidence="1">
    <name type="scientific">Arsenophonus nasoniae</name>
    <name type="common">son-killer infecting Nasonia vitripennis</name>
    <dbReference type="NCBI Taxonomy" id="638"/>
    <lineage>
        <taxon>Bacteria</taxon>
        <taxon>Pseudomonadati</taxon>
        <taxon>Pseudomonadota</taxon>
        <taxon>Gammaproteobacteria</taxon>
        <taxon>Enterobacterales</taxon>
        <taxon>Morganellaceae</taxon>
        <taxon>Arsenophonus</taxon>
    </lineage>
</organism>
<evidence type="ECO:0000313" key="1">
    <source>
        <dbReference type="EMBL" id="CBA76542.1"/>
    </source>
</evidence>
<reference evidence="1" key="1">
    <citation type="journal article" date="2010" name="Insect Mol. Biol.">
        <title>The draft genome sequence of Arsenophonus nasoniae, son-killer bacterium of Nasonia vitripennis, reveals genes associated with virulence and symbiosis.</title>
        <authorList>
            <person name="Wilkes T."/>
            <person name="Darby A.C."/>
            <person name="Choi J."/>
            <person name="Colborne J.K."/>
            <person name="Werren J.H."/>
            <person name="Hurst G.D.D."/>
        </authorList>
    </citation>
    <scope>NUCLEOTIDE SEQUENCE</scope>
</reference>
<proteinExistence type="predicted"/>
<sequence length="75" mass="8655">MVIMSTLRNWITRYFPSDHQKTSKRQNDKISAFVRVDKSGAAYIPSNEIAALPEVKEMQKMANLIVKQKKTSTRK</sequence>
<gene>
    <name evidence="1" type="ORF">ARN_36120</name>
</gene>
<protein>
    <submittedName>
        <fullName evidence="1">Uncharacterized protein</fullName>
    </submittedName>
</protein>
<dbReference type="EMBL" id="FN545267">
    <property type="protein sequence ID" value="CBA76542.1"/>
    <property type="molecule type" value="Genomic_DNA"/>
</dbReference>
<name>D2U4J3_9GAMM</name>
<accession>D2U4J3</accession>